<organism evidence="1 2">
    <name type="scientific">Microbacterium album</name>
    <dbReference type="NCBI Taxonomy" id="2053191"/>
    <lineage>
        <taxon>Bacteria</taxon>
        <taxon>Bacillati</taxon>
        <taxon>Actinomycetota</taxon>
        <taxon>Actinomycetes</taxon>
        <taxon>Micrococcales</taxon>
        <taxon>Microbacteriaceae</taxon>
        <taxon>Microbacterium</taxon>
    </lineage>
</organism>
<gene>
    <name evidence="1" type="ORF">GCM10010921_20490</name>
</gene>
<evidence type="ECO:0000313" key="1">
    <source>
        <dbReference type="EMBL" id="GGH45242.1"/>
    </source>
</evidence>
<dbReference type="AlphaFoldDB" id="A0A917MLX3"/>
<evidence type="ECO:0000313" key="2">
    <source>
        <dbReference type="Proteomes" id="UP000657592"/>
    </source>
</evidence>
<proteinExistence type="predicted"/>
<reference evidence="1" key="1">
    <citation type="journal article" date="2014" name="Int. J. Syst. Evol. Microbiol.">
        <title>Complete genome sequence of Corynebacterium casei LMG S-19264T (=DSM 44701T), isolated from a smear-ripened cheese.</title>
        <authorList>
            <consortium name="US DOE Joint Genome Institute (JGI-PGF)"/>
            <person name="Walter F."/>
            <person name="Albersmeier A."/>
            <person name="Kalinowski J."/>
            <person name="Ruckert C."/>
        </authorList>
    </citation>
    <scope>NUCLEOTIDE SEQUENCE</scope>
    <source>
        <strain evidence="1">CGMCC 1.15794</strain>
    </source>
</reference>
<dbReference type="EMBL" id="BMJY01000008">
    <property type="protein sequence ID" value="GGH45242.1"/>
    <property type="molecule type" value="Genomic_DNA"/>
</dbReference>
<dbReference type="RefSeq" id="WP_188756192.1">
    <property type="nucleotide sequence ID" value="NZ_BMJY01000008.1"/>
</dbReference>
<accession>A0A917MLX3</accession>
<dbReference type="Proteomes" id="UP000657592">
    <property type="component" value="Unassembled WGS sequence"/>
</dbReference>
<keyword evidence="2" id="KW-1185">Reference proteome</keyword>
<sequence length="328" mass="35551">MLIDSASGVELLRDAGFDVRVAGHGDVEIAVDGTRWLRYDVRSLNHSPSPAELDQAQSALRADEAGVLFVVPRAGRALRARAADTRVAYAAVVDGMVGLHGEEHRAAETAAVAPSGASRVSWVRFAVLRALALDPARVWTQSELGRRLRVSHVAVGKQLLTLAPLLERTPEGWRAIDPQTCVHRFLGEYPGARGLVTYWTATTDLSAQVQRAEEVAREQDVAIAFSGDIAADVYAPWRRPTRGLGYVADMPDLEPYGFAQVRAADATLELRIPQDPTILPMSRAVSPTGRLLADPLVTAWDLSRTRGGDAPDAVAQLTARAIEERLWS</sequence>
<protein>
    <submittedName>
        <fullName evidence="1">Uncharacterized protein</fullName>
    </submittedName>
</protein>
<comment type="caution">
    <text evidence="1">The sequence shown here is derived from an EMBL/GenBank/DDBJ whole genome shotgun (WGS) entry which is preliminary data.</text>
</comment>
<name>A0A917MLX3_9MICO</name>
<reference evidence="1" key="2">
    <citation type="submission" date="2020-09" db="EMBL/GenBank/DDBJ databases">
        <authorList>
            <person name="Sun Q."/>
            <person name="Zhou Y."/>
        </authorList>
    </citation>
    <scope>NUCLEOTIDE SEQUENCE</scope>
    <source>
        <strain evidence="1">CGMCC 1.15794</strain>
    </source>
</reference>